<feature type="transmembrane region" description="Helical" evidence="1">
    <location>
        <begin position="76"/>
        <end position="97"/>
    </location>
</feature>
<accession>A0A182LTZ9</accession>
<name>A0A182LTZ9_9DIPT</name>
<dbReference type="EMBL" id="AXCM01003339">
    <property type="status" value="NOT_ANNOTATED_CDS"/>
    <property type="molecule type" value="Genomic_DNA"/>
</dbReference>
<dbReference type="VEuPathDB" id="VectorBase:ACUA001922"/>
<proteinExistence type="predicted"/>
<keyword evidence="1" id="KW-0472">Membrane</keyword>
<dbReference type="EnsemblMetazoa" id="ACUA001922-RA">
    <property type="protein sequence ID" value="ACUA001922-PA"/>
    <property type="gene ID" value="ACUA001922"/>
</dbReference>
<dbReference type="Proteomes" id="UP000075883">
    <property type="component" value="Unassembled WGS sequence"/>
</dbReference>
<keyword evidence="1" id="KW-0812">Transmembrane</keyword>
<protein>
    <recommendedName>
        <fullName evidence="4">Transmembrane protein</fullName>
    </recommendedName>
</protein>
<evidence type="ECO:0000313" key="2">
    <source>
        <dbReference type="EnsemblMetazoa" id="ACUA001922-PA"/>
    </source>
</evidence>
<organism evidence="2 3">
    <name type="scientific">Anopheles culicifacies</name>
    <dbReference type="NCBI Taxonomy" id="139723"/>
    <lineage>
        <taxon>Eukaryota</taxon>
        <taxon>Metazoa</taxon>
        <taxon>Ecdysozoa</taxon>
        <taxon>Arthropoda</taxon>
        <taxon>Hexapoda</taxon>
        <taxon>Insecta</taxon>
        <taxon>Pterygota</taxon>
        <taxon>Neoptera</taxon>
        <taxon>Endopterygota</taxon>
        <taxon>Diptera</taxon>
        <taxon>Nematocera</taxon>
        <taxon>Culicoidea</taxon>
        <taxon>Culicidae</taxon>
        <taxon>Anophelinae</taxon>
        <taxon>Anopheles</taxon>
        <taxon>culicifacies species complex</taxon>
    </lineage>
</organism>
<evidence type="ECO:0008006" key="4">
    <source>
        <dbReference type="Google" id="ProtNLM"/>
    </source>
</evidence>
<sequence length="159" mass="17214">MSKLITANGCLVTVTAQVAFVNRSVGFHPSRVWSILVFRSPIGYNKTITPRHSANEPANVSLTDDPNRANVSAIKLSFVIILALALFSVCTASPLLVTKHVVKKVLFKGGLGLLHHHHSKGAAKTVQEVHYVALPPPVHTVSHVPVVVPSSHHLGYKHY</sequence>
<evidence type="ECO:0000313" key="3">
    <source>
        <dbReference type="Proteomes" id="UP000075883"/>
    </source>
</evidence>
<reference evidence="2" key="2">
    <citation type="submission" date="2020-05" db="UniProtKB">
        <authorList>
            <consortium name="EnsemblMetazoa"/>
        </authorList>
    </citation>
    <scope>IDENTIFICATION</scope>
    <source>
        <strain evidence="2">A-37</strain>
    </source>
</reference>
<dbReference type="AlphaFoldDB" id="A0A182LTZ9"/>
<keyword evidence="3" id="KW-1185">Reference proteome</keyword>
<keyword evidence="1" id="KW-1133">Transmembrane helix</keyword>
<evidence type="ECO:0000256" key="1">
    <source>
        <dbReference type="SAM" id="Phobius"/>
    </source>
</evidence>
<reference evidence="3" key="1">
    <citation type="submission" date="2013-09" db="EMBL/GenBank/DDBJ databases">
        <title>The Genome Sequence of Anopheles culicifacies species A.</title>
        <authorList>
            <consortium name="The Broad Institute Genomics Platform"/>
            <person name="Neafsey D.E."/>
            <person name="Besansky N."/>
            <person name="Howell P."/>
            <person name="Walton C."/>
            <person name="Young S.K."/>
            <person name="Zeng Q."/>
            <person name="Gargeya S."/>
            <person name="Fitzgerald M."/>
            <person name="Haas B."/>
            <person name="Abouelleil A."/>
            <person name="Allen A.W."/>
            <person name="Alvarado L."/>
            <person name="Arachchi H.M."/>
            <person name="Berlin A.M."/>
            <person name="Chapman S.B."/>
            <person name="Gainer-Dewar J."/>
            <person name="Goldberg J."/>
            <person name="Griggs A."/>
            <person name="Gujja S."/>
            <person name="Hansen M."/>
            <person name="Howarth C."/>
            <person name="Imamovic A."/>
            <person name="Ireland A."/>
            <person name="Larimer J."/>
            <person name="McCowan C."/>
            <person name="Murphy C."/>
            <person name="Pearson M."/>
            <person name="Poon T.W."/>
            <person name="Priest M."/>
            <person name="Roberts A."/>
            <person name="Saif S."/>
            <person name="Shea T."/>
            <person name="Sisk P."/>
            <person name="Sykes S."/>
            <person name="Wortman J."/>
            <person name="Nusbaum C."/>
            <person name="Birren B."/>
        </authorList>
    </citation>
    <scope>NUCLEOTIDE SEQUENCE [LARGE SCALE GENOMIC DNA]</scope>
    <source>
        <strain evidence="3">A-37</strain>
    </source>
</reference>